<evidence type="ECO:0000256" key="1">
    <source>
        <dbReference type="ARBA" id="ARBA00007102"/>
    </source>
</evidence>
<evidence type="ECO:0000256" key="3">
    <source>
        <dbReference type="ARBA" id="ARBA00023274"/>
    </source>
</evidence>
<dbReference type="Proteomes" id="UP000824200">
    <property type="component" value="Unassembled WGS sequence"/>
</dbReference>
<name>A0A9D1E443_9BACT</name>
<comment type="caution">
    <text evidence="6">The sequence shown here is derived from an EMBL/GenBank/DDBJ whole genome shotgun (WGS) entry which is preliminary data.</text>
</comment>
<dbReference type="PANTHER" id="PTHR11700">
    <property type="entry name" value="30S RIBOSOMAL PROTEIN S10 FAMILY MEMBER"/>
    <property type="match status" value="1"/>
</dbReference>
<dbReference type="SMART" id="SM01403">
    <property type="entry name" value="Ribosomal_S10"/>
    <property type="match status" value="1"/>
</dbReference>
<dbReference type="NCBIfam" id="TIGR01049">
    <property type="entry name" value="rpsJ_bact"/>
    <property type="match status" value="1"/>
</dbReference>
<dbReference type="InterPro" id="IPR036838">
    <property type="entry name" value="Ribosomal_uS10_dom_sf"/>
</dbReference>
<dbReference type="HAMAP" id="MF_00508">
    <property type="entry name" value="Ribosomal_uS10"/>
    <property type="match status" value="1"/>
</dbReference>
<dbReference type="GO" id="GO:1990904">
    <property type="term" value="C:ribonucleoprotein complex"/>
    <property type="evidence" value="ECO:0007669"/>
    <property type="project" value="UniProtKB-KW"/>
</dbReference>
<proteinExistence type="inferred from homology"/>
<keyword evidence="3 4" id="KW-0687">Ribonucleoprotein</keyword>
<dbReference type="Pfam" id="PF00338">
    <property type="entry name" value="Ribosomal_S10"/>
    <property type="match status" value="1"/>
</dbReference>
<dbReference type="GO" id="GO:0000049">
    <property type="term" value="F:tRNA binding"/>
    <property type="evidence" value="ECO:0007669"/>
    <property type="project" value="UniProtKB-UniRule"/>
</dbReference>
<dbReference type="NCBIfam" id="NF001861">
    <property type="entry name" value="PRK00596.1"/>
    <property type="match status" value="1"/>
</dbReference>
<accession>A0A9D1E443</accession>
<dbReference type="Gene3D" id="3.30.70.600">
    <property type="entry name" value="Ribosomal protein S10 domain"/>
    <property type="match status" value="1"/>
</dbReference>
<dbReference type="GO" id="GO:0006412">
    <property type="term" value="P:translation"/>
    <property type="evidence" value="ECO:0007669"/>
    <property type="project" value="UniProtKB-UniRule"/>
</dbReference>
<comment type="function">
    <text evidence="4">Involved in the binding of tRNA to the ribosomes.</text>
</comment>
<keyword evidence="2 4" id="KW-0689">Ribosomal protein</keyword>
<protein>
    <recommendedName>
        <fullName evidence="4">Small ribosomal subunit protein uS10</fullName>
    </recommendedName>
</protein>
<gene>
    <name evidence="4 6" type="primary">rpsJ</name>
    <name evidence="6" type="ORF">IAC95_03235</name>
</gene>
<evidence type="ECO:0000313" key="6">
    <source>
        <dbReference type="EMBL" id="HIR65881.1"/>
    </source>
</evidence>
<evidence type="ECO:0000256" key="2">
    <source>
        <dbReference type="ARBA" id="ARBA00022980"/>
    </source>
</evidence>
<comment type="subunit">
    <text evidence="4">Part of the 30S ribosomal subunit.</text>
</comment>
<dbReference type="InterPro" id="IPR001848">
    <property type="entry name" value="Ribosomal_uS10"/>
</dbReference>
<evidence type="ECO:0000313" key="7">
    <source>
        <dbReference type="Proteomes" id="UP000824200"/>
    </source>
</evidence>
<reference evidence="6" key="1">
    <citation type="submission" date="2020-10" db="EMBL/GenBank/DDBJ databases">
        <authorList>
            <person name="Gilroy R."/>
        </authorList>
    </citation>
    <scope>NUCLEOTIDE SEQUENCE</scope>
    <source>
        <strain evidence="6">CHK121-14286</strain>
    </source>
</reference>
<dbReference type="PRINTS" id="PR00971">
    <property type="entry name" value="RIBOSOMALS10"/>
</dbReference>
<evidence type="ECO:0000256" key="4">
    <source>
        <dbReference type="HAMAP-Rule" id="MF_00508"/>
    </source>
</evidence>
<reference evidence="6" key="2">
    <citation type="journal article" date="2021" name="PeerJ">
        <title>Extensive microbial diversity within the chicken gut microbiome revealed by metagenomics and culture.</title>
        <authorList>
            <person name="Gilroy R."/>
            <person name="Ravi A."/>
            <person name="Getino M."/>
            <person name="Pursley I."/>
            <person name="Horton D.L."/>
            <person name="Alikhan N.F."/>
            <person name="Baker D."/>
            <person name="Gharbi K."/>
            <person name="Hall N."/>
            <person name="Watson M."/>
            <person name="Adriaenssens E.M."/>
            <person name="Foster-Nyarko E."/>
            <person name="Jarju S."/>
            <person name="Secka A."/>
            <person name="Antonio M."/>
            <person name="Oren A."/>
            <person name="Chaudhuri R.R."/>
            <person name="La Ragione R."/>
            <person name="Hildebrand F."/>
            <person name="Pallen M.J."/>
        </authorList>
    </citation>
    <scope>NUCLEOTIDE SEQUENCE</scope>
    <source>
        <strain evidence="6">CHK121-14286</strain>
    </source>
</reference>
<dbReference type="InterPro" id="IPR018268">
    <property type="entry name" value="Ribosomal_uS10_CS"/>
</dbReference>
<dbReference type="EMBL" id="DVHL01000027">
    <property type="protein sequence ID" value="HIR65881.1"/>
    <property type="molecule type" value="Genomic_DNA"/>
</dbReference>
<dbReference type="FunFam" id="3.30.70.600:FF:000003">
    <property type="entry name" value="30S ribosomal protein S10"/>
    <property type="match status" value="1"/>
</dbReference>
<comment type="similarity">
    <text evidence="1 4">Belongs to the universal ribosomal protein uS10 family.</text>
</comment>
<sequence length="102" mass="11622">MANQRIRIRLKAYDHNLVDVACNKIVEAAKKMGSKVSGPIPLPTEKEIVTVLRATHKYKDAREQFELRTYKRLIDIYSPNSKTIDSLTKLDLPSGIDVKIKL</sequence>
<organism evidence="6 7">
    <name type="scientific">Candidatus Fimimonas gallinarum</name>
    <dbReference type="NCBI Taxonomy" id="2840821"/>
    <lineage>
        <taxon>Bacteria</taxon>
        <taxon>Pseudomonadati</taxon>
        <taxon>Myxococcota</taxon>
        <taxon>Myxococcia</taxon>
        <taxon>Myxococcales</taxon>
        <taxon>Cystobacterineae</taxon>
        <taxon>Myxococcaceae</taxon>
        <taxon>Myxococcaceae incertae sedis</taxon>
        <taxon>Candidatus Fimimonas</taxon>
    </lineage>
</organism>
<feature type="domain" description="Small ribosomal subunit protein uS10" evidence="5">
    <location>
        <begin position="7"/>
        <end position="101"/>
    </location>
</feature>
<dbReference type="PROSITE" id="PS00361">
    <property type="entry name" value="RIBOSOMAL_S10"/>
    <property type="match status" value="1"/>
</dbReference>
<dbReference type="SUPFAM" id="SSF54999">
    <property type="entry name" value="Ribosomal protein S10"/>
    <property type="match status" value="1"/>
</dbReference>
<dbReference type="GO" id="GO:0005840">
    <property type="term" value="C:ribosome"/>
    <property type="evidence" value="ECO:0007669"/>
    <property type="project" value="UniProtKB-KW"/>
</dbReference>
<dbReference type="InterPro" id="IPR027486">
    <property type="entry name" value="Ribosomal_uS10_dom"/>
</dbReference>
<dbReference type="GO" id="GO:0003735">
    <property type="term" value="F:structural constituent of ribosome"/>
    <property type="evidence" value="ECO:0007669"/>
    <property type="project" value="InterPro"/>
</dbReference>
<evidence type="ECO:0000259" key="5">
    <source>
        <dbReference type="SMART" id="SM01403"/>
    </source>
</evidence>
<dbReference type="AlphaFoldDB" id="A0A9D1E443"/>